<evidence type="ECO:0000256" key="6">
    <source>
        <dbReference type="PIRSR" id="PIRSR000337-1"/>
    </source>
</evidence>
<dbReference type="GO" id="GO:0016705">
    <property type="term" value="F:oxidoreductase activity, acting on paired donors, with incorporation or reduction of molecular oxygen"/>
    <property type="evidence" value="ECO:0007669"/>
    <property type="project" value="InterPro"/>
</dbReference>
<evidence type="ECO:0000256" key="5">
    <source>
        <dbReference type="ARBA" id="ARBA00033748"/>
    </source>
</evidence>
<dbReference type="AlphaFoldDB" id="A0A0U3NGJ2"/>
<keyword evidence="4 8" id="KW-0503">Monooxygenase</keyword>
<gene>
    <name evidence="8" type="ORF">APZ00_24600</name>
</gene>
<dbReference type="InterPro" id="IPR016215">
    <property type="entry name" value="NTA_MOA"/>
</dbReference>
<dbReference type="PANTHER" id="PTHR30011">
    <property type="entry name" value="ALKANESULFONATE MONOOXYGENASE-RELATED"/>
    <property type="match status" value="1"/>
</dbReference>
<feature type="binding site" evidence="6">
    <location>
        <position position="147"/>
    </location>
    <ligand>
        <name>FMN</name>
        <dbReference type="ChEBI" id="CHEBI:58210"/>
    </ligand>
</feature>
<feature type="binding site" evidence="6">
    <location>
        <position position="209"/>
    </location>
    <ligand>
        <name>FMN</name>
        <dbReference type="ChEBI" id="CHEBI:58210"/>
    </ligand>
</feature>
<evidence type="ECO:0000256" key="1">
    <source>
        <dbReference type="ARBA" id="ARBA00022630"/>
    </source>
</evidence>
<sequence>MTRKQMHIGLCLTGTWMNGQEPESGALERHVANPLAQSIELAQAAERAKLDFIFKPDTLGVMPRKGRSRPMPGLDVTLVMAALARETSHVGLVTTASTTFNPPYVIARQMQTLHWLSNGRAGWNIVTSIEGAENFGSDPMPSPEERYRKAAECTQAVRALWDSFPYEALTGEKPMTPAAHEGEFFSVAGPLNVPGHPAGSPPLFQAGASDAGRAFSASVADATFAAAPDMAAALDLRADLRARAEACGRSPDAIKVLPGLYFFLAQTREEAWAMHRRAHAHLTHEHRIESVRMILGADLSGHHLQTVITPDLLPEPDQPVRSRTHADLLRRYIERERPTLGQLLDRPEVVGSAHWVSVGTVEDVMADIISWHEAGAIDGVIALPGGSLDSCRLFLEELVPALAAKGLFRTDYAGKTLREHLAA</sequence>
<dbReference type="Pfam" id="PF00296">
    <property type="entry name" value="Bac_luciferase"/>
    <property type="match status" value="1"/>
</dbReference>
<dbReference type="InterPro" id="IPR051260">
    <property type="entry name" value="Diverse_substr_monoxygenases"/>
</dbReference>
<evidence type="ECO:0000259" key="7">
    <source>
        <dbReference type="Pfam" id="PF00296"/>
    </source>
</evidence>
<evidence type="ECO:0000313" key="8">
    <source>
        <dbReference type="EMBL" id="ALV30427.1"/>
    </source>
</evidence>
<dbReference type="SUPFAM" id="SSF51679">
    <property type="entry name" value="Bacterial luciferase-like"/>
    <property type="match status" value="1"/>
</dbReference>
<dbReference type="InterPro" id="IPR036661">
    <property type="entry name" value="Luciferase-like_sf"/>
</dbReference>
<dbReference type="RefSeq" id="WP_058900981.1">
    <property type="nucleotide sequence ID" value="NZ_CP013069.1"/>
</dbReference>
<evidence type="ECO:0000313" key="9">
    <source>
        <dbReference type="Proteomes" id="UP000064921"/>
    </source>
</evidence>
<reference evidence="8 9" key="1">
    <citation type="submission" date="2015-10" db="EMBL/GenBank/DDBJ databases">
        <title>The world's first case of liver abscess caused by Pannonibacter phragmitetus.</title>
        <authorList>
            <person name="Ming D."/>
            <person name="Wang M."/>
            <person name="Zhou Y."/>
            <person name="Jiang T."/>
            <person name="Hu S."/>
        </authorList>
    </citation>
    <scope>NUCLEOTIDE SEQUENCE [LARGE SCALE GENOMIC DNA]</scope>
    <source>
        <strain evidence="8 9">31801</strain>
        <plasmid evidence="9">Plasmid p.p-1</plasmid>
    </source>
</reference>
<dbReference type="PIRSF" id="PIRSF000337">
    <property type="entry name" value="NTA_MOA"/>
    <property type="match status" value="1"/>
</dbReference>
<protein>
    <submittedName>
        <fullName evidence="8">Monooxygenase</fullName>
    </submittedName>
</protein>
<keyword evidence="9" id="KW-1185">Reference proteome</keyword>
<name>A0A0U3NGJ2_9HYPH</name>
<geneLocation type="plasmid" evidence="8 9">
    <name>p.p-1</name>
</geneLocation>
<evidence type="ECO:0000256" key="2">
    <source>
        <dbReference type="ARBA" id="ARBA00022643"/>
    </source>
</evidence>
<dbReference type="PANTHER" id="PTHR30011:SF16">
    <property type="entry name" value="C2H2 FINGER DOMAIN TRANSCRIPTION FACTOR (EUROFUNG)-RELATED"/>
    <property type="match status" value="1"/>
</dbReference>
<dbReference type="GO" id="GO:0004497">
    <property type="term" value="F:monooxygenase activity"/>
    <property type="evidence" value="ECO:0007669"/>
    <property type="project" value="UniProtKB-KW"/>
</dbReference>
<evidence type="ECO:0000256" key="4">
    <source>
        <dbReference type="ARBA" id="ARBA00023033"/>
    </source>
</evidence>
<dbReference type="InterPro" id="IPR011251">
    <property type="entry name" value="Luciferase-like_dom"/>
</dbReference>
<feature type="binding site" evidence="6">
    <location>
        <position position="57"/>
    </location>
    <ligand>
        <name>FMN</name>
        <dbReference type="ChEBI" id="CHEBI:58210"/>
    </ligand>
</feature>
<dbReference type="Proteomes" id="UP000064921">
    <property type="component" value="Plasmid p.p-1"/>
</dbReference>
<organism evidence="8 9">
    <name type="scientific">Pannonibacter phragmitetus</name>
    <dbReference type="NCBI Taxonomy" id="121719"/>
    <lineage>
        <taxon>Bacteria</taxon>
        <taxon>Pseudomonadati</taxon>
        <taxon>Pseudomonadota</taxon>
        <taxon>Alphaproteobacteria</taxon>
        <taxon>Hyphomicrobiales</taxon>
        <taxon>Stappiaceae</taxon>
        <taxon>Pannonibacter</taxon>
    </lineage>
</organism>
<evidence type="ECO:0000256" key="3">
    <source>
        <dbReference type="ARBA" id="ARBA00023002"/>
    </source>
</evidence>
<dbReference type="eggNOG" id="COG2141">
    <property type="taxonomic scope" value="Bacteria"/>
</dbReference>
<proteinExistence type="inferred from homology"/>
<dbReference type="Gene3D" id="3.20.20.30">
    <property type="entry name" value="Luciferase-like domain"/>
    <property type="match status" value="1"/>
</dbReference>
<dbReference type="EMBL" id="CP013069">
    <property type="protein sequence ID" value="ALV30427.1"/>
    <property type="molecule type" value="Genomic_DNA"/>
</dbReference>
<keyword evidence="2 6" id="KW-0288">FMN</keyword>
<dbReference type="NCBIfam" id="TIGR03860">
    <property type="entry name" value="FMN_nitrolo"/>
    <property type="match status" value="1"/>
</dbReference>
<comment type="similarity">
    <text evidence="5">Belongs to the NtaA/SnaA/DszA monooxygenase family.</text>
</comment>
<feature type="domain" description="Luciferase-like" evidence="7">
    <location>
        <begin position="26"/>
        <end position="376"/>
    </location>
</feature>
<keyword evidence="3" id="KW-0560">Oxidoreductase</keyword>
<keyword evidence="1 6" id="KW-0285">Flavoprotein</keyword>
<feature type="binding site" evidence="6">
    <location>
        <position position="95"/>
    </location>
    <ligand>
        <name>FMN</name>
        <dbReference type="ChEBI" id="CHEBI:58210"/>
    </ligand>
</feature>
<accession>A0A0U3NGJ2</accession>
<keyword evidence="8" id="KW-0614">Plasmid</keyword>
<dbReference type="KEGG" id="pphr:APZ00_24600"/>